<accession>A0A975DEN6</accession>
<evidence type="ECO:0000313" key="2">
    <source>
        <dbReference type="EMBL" id="QTH64255.1"/>
    </source>
</evidence>
<name>A0A975DEN6_9GAMM</name>
<dbReference type="EMBL" id="CP072110">
    <property type="protein sequence ID" value="QTH64255.1"/>
    <property type="molecule type" value="Genomic_DNA"/>
</dbReference>
<protein>
    <submittedName>
        <fullName evidence="2">FixH family protein</fullName>
    </submittedName>
</protein>
<dbReference type="InterPro" id="IPR008620">
    <property type="entry name" value="FixH"/>
</dbReference>
<proteinExistence type="predicted"/>
<organism evidence="2 3">
    <name type="scientific">Psychrosphaera ytuae</name>
    <dbReference type="NCBI Taxonomy" id="2820710"/>
    <lineage>
        <taxon>Bacteria</taxon>
        <taxon>Pseudomonadati</taxon>
        <taxon>Pseudomonadota</taxon>
        <taxon>Gammaproteobacteria</taxon>
        <taxon>Alteromonadales</taxon>
        <taxon>Pseudoalteromonadaceae</taxon>
        <taxon>Psychrosphaera</taxon>
    </lineage>
</organism>
<dbReference type="Proteomes" id="UP000682739">
    <property type="component" value="Chromosome"/>
</dbReference>
<feature type="transmembrane region" description="Helical" evidence="1">
    <location>
        <begin position="12"/>
        <end position="34"/>
    </location>
</feature>
<gene>
    <name evidence="2" type="ORF">J1N51_01870</name>
</gene>
<dbReference type="Pfam" id="PF05751">
    <property type="entry name" value="FixH"/>
    <property type="match status" value="1"/>
</dbReference>
<dbReference type="RefSeq" id="WP_208832310.1">
    <property type="nucleotide sequence ID" value="NZ_CP072110.1"/>
</dbReference>
<keyword evidence="3" id="KW-1185">Reference proteome</keyword>
<keyword evidence="1" id="KW-0472">Membrane</keyword>
<reference evidence="2" key="1">
    <citation type="submission" date="2021-03" db="EMBL/GenBank/DDBJ databases">
        <title>Description of Psychrosphaera ytuae sp. nov. isolated from deep sea sediment of South China Sea.</title>
        <authorList>
            <person name="Zhang J."/>
            <person name="Xu X.-D."/>
        </authorList>
    </citation>
    <scope>NUCLEOTIDE SEQUENCE</scope>
    <source>
        <strain evidence="2">MTZ26</strain>
    </source>
</reference>
<dbReference type="KEGG" id="psym:J1N51_01870"/>
<evidence type="ECO:0000313" key="3">
    <source>
        <dbReference type="Proteomes" id="UP000682739"/>
    </source>
</evidence>
<keyword evidence="1" id="KW-1133">Transmembrane helix</keyword>
<sequence>MNENAQPWYKHPWVWFVIALPVMSLVGGIAMITITSSNQPEIIVDDYYKKGKAINQELTLYKAFADSGIDLKVRLNNNRFEIQSSESLTALKISLIHSTQGKRDLEFTVTAASNGIYGKTLEDFAPGSWSLFIQPMDDSWKVKQKVALPSTEWIEIKA</sequence>
<evidence type="ECO:0000256" key="1">
    <source>
        <dbReference type="SAM" id="Phobius"/>
    </source>
</evidence>
<dbReference type="AlphaFoldDB" id="A0A975DEN6"/>
<keyword evidence="1" id="KW-0812">Transmembrane</keyword>